<sequence length="20" mass="2238">MNNLQVADLMQAFLSEKGLD</sequence>
<dbReference type="EMBL" id="FMSH01000466">
    <property type="protein sequence ID" value="SCU93221.1"/>
    <property type="molecule type" value="Genomic_DNA"/>
</dbReference>
<dbReference type="AlphaFoldDB" id="A0A1K0IP88"/>
<organism evidence="1">
    <name type="scientific">Cupriavidus necator</name>
    <name type="common">Alcaligenes eutrophus</name>
    <name type="synonym">Ralstonia eutropha</name>
    <dbReference type="NCBI Taxonomy" id="106590"/>
    <lineage>
        <taxon>Bacteria</taxon>
        <taxon>Pseudomonadati</taxon>
        <taxon>Pseudomonadota</taxon>
        <taxon>Betaproteobacteria</taxon>
        <taxon>Burkholderiales</taxon>
        <taxon>Burkholderiaceae</taxon>
        <taxon>Cupriavidus</taxon>
    </lineage>
</organism>
<gene>
    <name evidence="1" type="ORF">CNECB9_5180014</name>
</gene>
<proteinExistence type="predicted"/>
<name>A0A1K0IP88_CUPNE</name>
<accession>A0A1K0IP88</accession>
<evidence type="ECO:0000313" key="1">
    <source>
        <dbReference type="EMBL" id="SCU93221.1"/>
    </source>
</evidence>
<protein>
    <submittedName>
        <fullName evidence="1">Uncharacterized protein</fullName>
    </submittedName>
</protein>
<reference evidence="1" key="1">
    <citation type="submission" date="2016-09" db="EMBL/GenBank/DDBJ databases">
        <authorList>
            <person name="Capua I."/>
            <person name="De Benedictis P."/>
            <person name="Joannis T."/>
            <person name="Lombin L.H."/>
            <person name="Cattoli G."/>
        </authorList>
    </citation>
    <scope>NUCLEOTIDE SEQUENCE</scope>
    <source>
        <strain evidence="1">B9</strain>
    </source>
</reference>